<dbReference type="SUPFAM" id="SSF46589">
    <property type="entry name" value="tRNA-binding arm"/>
    <property type="match status" value="1"/>
</dbReference>
<dbReference type="EC" id="6.1.1.11" evidence="2"/>
<dbReference type="AlphaFoldDB" id="A0A2V0PLC7"/>
<dbReference type="SUPFAM" id="SSF55681">
    <property type="entry name" value="Class II aaRS and biotin synthetases"/>
    <property type="match status" value="1"/>
</dbReference>
<dbReference type="InterPro" id="IPR010978">
    <property type="entry name" value="tRNA-bd_arm"/>
</dbReference>
<dbReference type="STRING" id="307507.A0A2V0PLC7"/>
<organism evidence="14 15">
    <name type="scientific">Raphidocelis subcapitata</name>
    <dbReference type="NCBI Taxonomy" id="307507"/>
    <lineage>
        <taxon>Eukaryota</taxon>
        <taxon>Viridiplantae</taxon>
        <taxon>Chlorophyta</taxon>
        <taxon>core chlorophytes</taxon>
        <taxon>Chlorophyceae</taxon>
        <taxon>CS clade</taxon>
        <taxon>Sphaeropleales</taxon>
        <taxon>Selenastraceae</taxon>
        <taxon>Raphidocelis</taxon>
    </lineage>
</organism>
<dbReference type="OrthoDB" id="10264585at2759"/>
<evidence type="ECO:0000313" key="15">
    <source>
        <dbReference type="Proteomes" id="UP000247498"/>
    </source>
</evidence>
<dbReference type="InterPro" id="IPR002314">
    <property type="entry name" value="aa-tRNA-synt_IIb"/>
</dbReference>
<dbReference type="InterPro" id="IPR045864">
    <property type="entry name" value="aa-tRNA-synth_II/BPL/LPL"/>
</dbReference>
<name>A0A2V0PLC7_9CHLO</name>
<feature type="binding site" evidence="9">
    <location>
        <position position="393"/>
    </location>
    <ligand>
        <name>L-serine</name>
        <dbReference type="ChEBI" id="CHEBI:33384"/>
    </ligand>
</feature>
<dbReference type="FunFam" id="3.30.930.10:FF:000026">
    <property type="entry name" value="Seryl-tRNA synthetase, cytoplasmic"/>
    <property type="match status" value="1"/>
</dbReference>
<evidence type="ECO:0000256" key="8">
    <source>
        <dbReference type="ARBA" id="ARBA00031113"/>
    </source>
</evidence>
<evidence type="ECO:0000256" key="3">
    <source>
        <dbReference type="ARBA" id="ARBA00022598"/>
    </source>
</evidence>
<dbReference type="NCBIfam" id="TIGR00414">
    <property type="entry name" value="serS"/>
    <property type="match status" value="1"/>
</dbReference>
<evidence type="ECO:0000256" key="1">
    <source>
        <dbReference type="ARBA" id="ARBA00010728"/>
    </source>
</evidence>
<dbReference type="PRINTS" id="PR00981">
    <property type="entry name" value="TRNASYNTHSER"/>
</dbReference>
<dbReference type="PIRSF" id="PIRSF001529">
    <property type="entry name" value="Ser-tRNA-synth_IIa"/>
    <property type="match status" value="1"/>
</dbReference>
<feature type="site" description="Important for serine binding" evidence="9">
    <location>
        <position position="395"/>
    </location>
</feature>
<dbReference type="Pfam" id="PF02403">
    <property type="entry name" value="Seryl_tRNA_N"/>
    <property type="match status" value="1"/>
</dbReference>
<feature type="compositionally biased region" description="Low complexity" evidence="12">
    <location>
        <begin position="463"/>
        <end position="476"/>
    </location>
</feature>
<comment type="similarity">
    <text evidence="1">Belongs to the class-II aminoacyl-tRNA synthetase family. Type-1 seryl-tRNA synthetase subfamily.</text>
</comment>
<feature type="region of interest" description="Disordered" evidence="12">
    <location>
        <begin position="463"/>
        <end position="491"/>
    </location>
</feature>
<dbReference type="PROSITE" id="PS50862">
    <property type="entry name" value="AA_TRNA_LIGASE_II"/>
    <property type="match status" value="1"/>
</dbReference>
<dbReference type="Proteomes" id="UP000247498">
    <property type="component" value="Unassembled WGS sequence"/>
</dbReference>
<feature type="binding site" evidence="10">
    <location>
        <begin position="266"/>
        <end position="268"/>
    </location>
    <ligand>
        <name>ATP</name>
        <dbReference type="ChEBI" id="CHEBI:30616"/>
    </ligand>
</feature>
<dbReference type="InterPro" id="IPR033729">
    <property type="entry name" value="SerRS_core"/>
</dbReference>
<proteinExistence type="inferred from homology"/>
<evidence type="ECO:0000256" key="10">
    <source>
        <dbReference type="PIRSR" id="PIRSR001529-2"/>
    </source>
</evidence>
<dbReference type="Pfam" id="PF00587">
    <property type="entry name" value="tRNA-synt_2b"/>
    <property type="match status" value="1"/>
</dbReference>
<evidence type="ECO:0000259" key="13">
    <source>
        <dbReference type="PROSITE" id="PS50862"/>
    </source>
</evidence>
<dbReference type="FunFam" id="1.10.287.40:FF:000002">
    <property type="entry name" value="Serine--tRNA ligase, cytoplasmic"/>
    <property type="match status" value="1"/>
</dbReference>
<feature type="binding site" evidence="9">
    <location>
        <position position="289"/>
    </location>
    <ligand>
        <name>L-serine</name>
        <dbReference type="ChEBI" id="CHEBI:33384"/>
    </ligand>
</feature>
<dbReference type="InterPro" id="IPR006195">
    <property type="entry name" value="aa-tRNA-synth_II"/>
</dbReference>
<dbReference type="CDD" id="cd00770">
    <property type="entry name" value="SerRS_core"/>
    <property type="match status" value="1"/>
</dbReference>
<reference evidence="14 15" key="1">
    <citation type="journal article" date="2018" name="Sci. Rep.">
        <title>Raphidocelis subcapitata (=Pseudokirchneriella subcapitata) provides an insight into genome evolution and environmental adaptations in the Sphaeropleales.</title>
        <authorList>
            <person name="Suzuki S."/>
            <person name="Yamaguchi H."/>
            <person name="Nakajima N."/>
            <person name="Kawachi M."/>
        </authorList>
    </citation>
    <scope>NUCLEOTIDE SEQUENCE [LARGE SCALE GENOMIC DNA]</scope>
    <source>
        <strain evidence="14 15">NIES-35</strain>
    </source>
</reference>
<dbReference type="InterPro" id="IPR042103">
    <property type="entry name" value="SerRS_1_N_sf"/>
</dbReference>
<feature type="coiled-coil region" evidence="11">
    <location>
        <begin position="49"/>
        <end position="93"/>
    </location>
</feature>
<evidence type="ECO:0000256" key="6">
    <source>
        <dbReference type="ARBA" id="ARBA00022917"/>
    </source>
</evidence>
<evidence type="ECO:0000256" key="9">
    <source>
        <dbReference type="PIRSR" id="PIRSR001529-1"/>
    </source>
</evidence>
<keyword evidence="7" id="KW-0030">Aminoacyl-tRNA synthetase</keyword>
<keyword evidence="15" id="KW-1185">Reference proteome</keyword>
<accession>A0A2V0PLC7</accession>
<keyword evidence="3" id="KW-0436">Ligase</keyword>
<dbReference type="Gene3D" id="1.10.287.40">
    <property type="entry name" value="Serine-tRNA synthetase, tRNA binding domain"/>
    <property type="match status" value="1"/>
</dbReference>
<gene>
    <name evidence="14" type="ORF">Rsub_13198</name>
</gene>
<dbReference type="PANTHER" id="PTHR11778">
    <property type="entry name" value="SERYL-TRNA SYNTHETASE"/>
    <property type="match status" value="1"/>
</dbReference>
<evidence type="ECO:0000256" key="7">
    <source>
        <dbReference type="ARBA" id="ARBA00023146"/>
    </source>
</evidence>
<dbReference type="GO" id="GO:0006434">
    <property type="term" value="P:seryl-tRNA aminoacylation"/>
    <property type="evidence" value="ECO:0007669"/>
    <property type="project" value="InterPro"/>
</dbReference>
<feature type="binding site" evidence="9">
    <location>
        <position position="266"/>
    </location>
    <ligand>
        <name>L-serine</name>
        <dbReference type="ChEBI" id="CHEBI:33384"/>
    </ligand>
</feature>
<feature type="domain" description="Aminoacyl-transfer RNA synthetases class-II family profile" evidence="13">
    <location>
        <begin position="178"/>
        <end position="420"/>
    </location>
</feature>
<dbReference type="GO" id="GO:0005524">
    <property type="term" value="F:ATP binding"/>
    <property type="evidence" value="ECO:0007669"/>
    <property type="project" value="UniProtKB-KW"/>
</dbReference>
<keyword evidence="11" id="KW-0175">Coiled coil</keyword>
<dbReference type="InterPro" id="IPR015866">
    <property type="entry name" value="Ser-tRNA-synth_1_N"/>
</dbReference>
<keyword evidence="4" id="KW-0547">Nucleotide-binding</keyword>
<dbReference type="FunCoup" id="A0A2V0PLC7">
    <property type="interactions" value="2131"/>
</dbReference>
<evidence type="ECO:0000256" key="2">
    <source>
        <dbReference type="ARBA" id="ARBA00012840"/>
    </source>
</evidence>
<sequence length="491" mass="53859">MLDINLFREDRGGDPEIIRESQRRRYADVGLVDKVLDGDAKWRAARFAMEQAKKEFNALNKQIAELKKSKQDASEQMEASKALKARISDLEQSEKDAISERDAALVAIGNIVHDSVPVSDDEANNAVVREWGKARREEGLRGHYDLVQALDIVNLEAGTAVAGGRGYYLMREGPLLNQALITFALQFAYRRGFSPVHTPFFMNKDIMAECAQLSQFDEELYKVTGEGDDKYLIATSEQTLCALHRKQWFEKGDLPIKYVGYSTCFRKEAGSHGRDTLGIFRIHQFEKVEQFVIASPDGDASWAMMEEMLANAEEFYQALGLPYRVVNIVSGELNNAAAKKYDLEAWFPASGTFRELVSCSNCTDFQARRLDIRMRTPKGPGGEEKKAHVHMLNSTLSATQRTLCCILENYQTPDGVRVPPVLQPYMMGIDFIPFRKAQGQGGKMVPLAAAAGAAAPAAGAAAAAAPGGRAQPAGSAGESGATSKAAAMSIN</sequence>
<feature type="binding site" evidence="10">
    <location>
        <begin position="355"/>
        <end position="358"/>
    </location>
    <ligand>
        <name>ATP</name>
        <dbReference type="ChEBI" id="CHEBI:30616"/>
    </ligand>
</feature>
<protein>
    <recommendedName>
        <fullName evidence="2">serine--tRNA ligase</fullName>
        <ecNumber evidence="2">6.1.1.11</ecNumber>
    </recommendedName>
    <alternativeName>
        <fullName evidence="8">Seryl-tRNA synthetase</fullName>
    </alternativeName>
</protein>
<evidence type="ECO:0000256" key="11">
    <source>
        <dbReference type="SAM" id="Coils"/>
    </source>
</evidence>
<dbReference type="Gene3D" id="3.30.930.10">
    <property type="entry name" value="Bira Bifunctional Protein, Domain 2"/>
    <property type="match status" value="1"/>
</dbReference>
<keyword evidence="5 10" id="KW-0067">ATP-binding</keyword>
<dbReference type="InterPro" id="IPR002317">
    <property type="entry name" value="Ser-tRNA-ligase_type_1"/>
</dbReference>
<comment type="caution">
    <text evidence="14">The sequence shown here is derived from an EMBL/GenBank/DDBJ whole genome shotgun (WGS) entry which is preliminary data.</text>
</comment>
<evidence type="ECO:0000256" key="12">
    <source>
        <dbReference type="SAM" id="MobiDB-lite"/>
    </source>
</evidence>
<dbReference type="EMBL" id="BDRX01000240">
    <property type="protein sequence ID" value="GBG00527.1"/>
    <property type="molecule type" value="Genomic_DNA"/>
</dbReference>
<feature type="binding site" evidence="9">
    <location>
        <position position="235"/>
    </location>
    <ligand>
        <name>L-serine</name>
        <dbReference type="ChEBI" id="CHEBI:33384"/>
    </ligand>
</feature>
<keyword evidence="6" id="KW-0648">Protein biosynthesis</keyword>
<dbReference type="InParanoid" id="A0A2V0PLC7"/>
<dbReference type="GO" id="GO:0004828">
    <property type="term" value="F:serine-tRNA ligase activity"/>
    <property type="evidence" value="ECO:0007669"/>
    <property type="project" value="UniProtKB-EC"/>
</dbReference>
<evidence type="ECO:0000313" key="14">
    <source>
        <dbReference type="EMBL" id="GBG00527.1"/>
    </source>
</evidence>
<evidence type="ECO:0000256" key="4">
    <source>
        <dbReference type="ARBA" id="ARBA00022741"/>
    </source>
</evidence>
<evidence type="ECO:0000256" key="5">
    <source>
        <dbReference type="ARBA" id="ARBA00022840"/>
    </source>
</evidence>